<evidence type="ECO:0000256" key="2">
    <source>
        <dbReference type="ARBA" id="ARBA00008240"/>
    </source>
</evidence>
<reference evidence="12" key="1">
    <citation type="journal article" date="2019" name="Int. J. Syst. Evol. Microbiol.">
        <title>The Global Catalogue of Microorganisms (GCM) 10K type strain sequencing project: providing services to taxonomists for standard genome sequencing and annotation.</title>
        <authorList>
            <consortium name="The Broad Institute Genomics Platform"/>
            <consortium name="The Broad Institute Genome Sequencing Center for Infectious Disease"/>
            <person name="Wu L."/>
            <person name="Ma J."/>
        </authorList>
    </citation>
    <scope>NUCLEOTIDE SEQUENCE [LARGE SCALE GENOMIC DNA]</scope>
    <source>
        <strain evidence="12">CGMCC 1.12778</strain>
    </source>
</reference>
<gene>
    <name evidence="11" type="ORF">GCM10007170_43980</name>
</gene>
<dbReference type="InterPro" id="IPR036259">
    <property type="entry name" value="MFS_trans_sf"/>
</dbReference>
<dbReference type="InterPro" id="IPR005828">
    <property type="entry name" value="MFS_sugar_transport-like"/>
</dbReference>
<comment type="similarity">
    <text evidence="2">Belongs to the major facilitator superfamily. Metabolite:H+ Symporter (MHS) family (TC 2.A.1.6) family.</text>
</comment>
<evidence type="ECO:0000256" key="8">
    <source>
        <dbReference type="ARBA" id="ARBA00023136"/>
    </source>
</evidence>
<feature type="transmembrane region" description="Helical" evidence="9">
    <location>
        <begin position="93"/>
        <end position="111"/>
    </location>
</feature>
<dbReference type="PROSITE" id="PS50850">
    <property type="entry name" value="MFS"/>
    <property type="match status" value="1"/>
</dbReference>
<evidence type="ECO:0000256" key="4">
    <source>
        <dbReference type="ARBA" id="ARBA00022475"/>
    </source>
</evidence>
<dbReference type="Proteomes" id="UP000643279">
    <property type="component" value="Unassembled WGS sequence"/>
</dbReference>
<dbReference type="PANTHER" id="PTHR43528:SF1">
    <property type="entry name" value="ALPHA-KETOGLUTARATE PERMEASE"/>
    <property type="match status" value="1"/>
</dbReference>
<evidence type="ECO:0000256" key="1">
    <source>
        <dbReference type="ARBA" id="ARBA00004651"/>
    </source>
</evidence>
<dbReference type="EMBL" id="BMFW01000045">
    <property type="protein sequence ID" value="GGI02376.1"/>
    <property type="molecule type" value="Genomic_DNA"/>
</dbReference>
<evidence type="ECO:0000313" key="12">
    <source>
        <dbReference type="Proteomes" id="UP000643279"/>
    </source>
</evidence>
<dbReference type="Pfam" id="PF07690">
    <property type="entry name" value="MFS_1"/>
    <property type="match status" value="1"/>
</dbReference>
<keyword evidence="3" id="KW-0813">Transport</keyword>
<organism evidence="11 12">
    <name type="scientific">Arthrobacter liuii</name>
    <dbReference type="NCBI Taxonomy" id="1476996"/>
    <lineage>
        <taxon>Bacteria</taxon>
        <taxon>Bacillati</taxon>
        <taxon>Actinomycetota</taxon>
        <taxon>Actinomycetes</taxon>
        <taxon>Micrococcales</taxon>
        <taxon>Micrococcaceae</taxon>
        <taxon>Arthrobacter</taxon>
    </lineage>
</organism>
<dbReference type="RefSeq" id="WP_188573642.1">
    <property type="nucleotide sequence ID" value="NZ_BMFW01000045.1"/>
</dbReference>
<feature type="transmembrane region" description="Helical" evidence="9">
    <location>
        <begin position="161"/>
        <end position="181"/>
    </location>
</feature>
<dbReference type="InterPro" id="IPR051084">
    <property type="entry name" value="H+-coupled_symporters"/>
</dbReference>
<evidence type="ECO:0000313" key="11">
    <source>
        <dbReference type="EMBL" id="GGI02376.1"/>
    </source>
</evidence>
<feature type="transmembrane region" description="Helical" evidence="9">
    <location>
        <begin position="193"/>
        <end position="212"/>
    </location>
</feature>
<protein>
    <submittedName>
        <fullName evidence="11">ABC transporter permease</fullName>
    </submittedName>
</protein>
<sequence>METPNTPAMPLPAGPKLSKRMLLAAGAGHAVEAFDFLIFSLFAVYLSHSFFPPGNDALALINTTATFALSFFFRPLGGLLFGRLADRRGRRPALMGTVLLMSGSSLVMALLPGYETIGWGAPILLLIARCLQGIAAGGEVGNSFIYLYERAPKGAKGRHSFVIYLATGTAVLVGSLLGFVISTNVSADAMNQWGWRIPFIIGAVLGLVVLYLRRQLHETEEFTARSKAPATKTAARGSVGRTLREHPKPIAQLFFFSGAASLSFYAISNALKIYIGDPHGPVRASSSDSFLALTVATIVYLALLYPFGALADKIGLKKQTIIALGIIAVSIVPLTLMLNKSLPNLILVLVLAHTGLAMLTAISPMMIAQLLPVELRGTGVGAFFNTANALFGGTALFVLTLLSSQGLGWVFYAYVAVMCLVALTCVVGMRTAESSRSAPAEKALQAETVE</sequence>
<keyword evidence="5 9" id="KW-0812">Transmembrane</keyword>
<evidence type="ECO:0000256" key="7">
    <source>
        <dbReference type="ARBA" id="ARBA00022989"/>
    </source>
</evidence>
<feature type="transmembrane region" description="Helical" evidence="9">
    <location>
        <begin position="117"/>
        <end position="140"/>
    </location>
</feature>
<dbReference type="PROSITE" id="PS00217">
    <property type="entry name" value="SUGAR_TRANSPORT_2"/>
    <property type="match status" value="1"/>
</dbReference>
<evidence type="ECO:0000259" key="10">
    <source>
        <dbReference type="PROSITE" id="PS50850"/>
    </source>
</evidence>
<feature type="transmembrane region" description="Helical" evidence="9">
    <location>
        <begin position="345"/>
        <end position="368"/>
    </location>
</feature>
<name>A0ABQ2AYP4_9MICC</name>
<dbReference type="InterPro" id="IPR020846">
    <property type="entry name" value="MFS_dom"/>
</dbReference>
<dbReference type="Gene3D" id="1.20.1250.20">
    <property type="entry name" value="MFS general substrate transporter like domains"/>
    <property type="match status" value="2"/>
</dbReference>
<feature type="transmembrane region" description="Helical" evidence="9">
    <location>
        <begin position="253"/>
        <end position="275"/>
    </location>
</feature>
<feature type="transmembrane region" description="Helical" evidence="9">
    <location>
        <begin position="21"/>
        <end position="45"/>
    </location>
</feature>
<keyword evidence="12" id="KW-1185">Reference proteome</keyword>
<dbReference type="InterPro" id="IPR011701">
    <property type="entry name" value="MFS"/>
</dbReference>
<feature type="transmembrane region" description="Helical" evidence="9">
    <location>
        <begin position="409"/>
        <end position="429"/>
    </location>
</feature>
<keyword evidence="8 9" id="KW-0472">Membrane</keyword>
<evidence type="ECO:0000256" key="6">
    <source>
        <dbReference type="ARBA" id="ARBA00022847"/>
    </source>
</evidence>
<dbReference type="Pfam" id="PF00083">
    <property type="entry name" value="Sugar_tr"/>
    <property type="match status" value="1"/>
</dbReference>
<feature type="transmembrane region" description="Helical" evidence="9">
    <location>
        <begin position="380"/>
        <end position="403"/>
    </location>
</feature>
<evidence type="ECO:0000256" key="5">
    <source>
        <dbReference type="ARBA" id="ARBA00022692"/>
    </source>
</evidence>
<comment type="caution">
    <text evidence="11">The sequence shown here is derived from an EMBL/GenBank/DDBJ whole genome shotgun (WGS) entry which is preliminary data.</text>
</comment>
<dbReference type="PANTHER" id="PTHR43528">
    <property type="entry name" value="ALPHA-KETOGLUTARATE PERMEASE"/>
    <property type="match status" value="1"/>
</dbReference>
<keyword evidence="7 9" id="KW-1133">Transmembrane helix</keyword>
<accession>A0ABQ2AYP4</accession>
<dbReference type="SUPFAM" id="SSF103473">
    <property type="entry name" value="MFS general substrate transporter"/>
    <property type="match status" value="1"/>
</dbReference>
<feature type="transmembrane region" description="Helical" evidence="9">
    <location>
        <begin position="57"/>
        <end position="81"/>
    </location>
</feature>
<dbReference type="InterPro" id="IPR005829">
    <property type="entry name" value="Sugar_transporter_CS"/>
</dbReference>
<keyword evidence="6" id="KW-0769">Symport</keyword>
<feature type="transmembrane region" description="Helical" evidence="9">
    <location>
        <begin position="320"/>
        <end position="339"/>
    </location>
</feature>
<feature type="transmembrane region" description="Helical" evidence="9">
    <location>
        <begin position="290"/>
        <end position="308"/>
    </location>
</feature>
<evidence type="ECO:0000256" key="9">
    <source>
        <dbReference type="SAM" id="Phobius"/>
    </source>
</evidence>
<feature type="domain" description="Major facilitator superfamily (MFS) profile" evidence="10">
    <location>
        <begin position="21"/>
        <end position="433"/>
    </location>
</feature>
<comment type="subcellular location">
    <subcellularLocation>
        <location evidence="1">Cell membrane</location>
        <topology evidence="1">Multi-pass membrane protein</topology>
    </subcellularLocation>
</comment>
<evidence type="ECO:0000256" key="3">
    <source>
        <dbReference type="ARBA" id="ARBA00022448"/>
    </source>
</evidence>
<keyword evidence="4" id="KW-1003">Cell membrane</keyword>
<proteinExistence type="inferred from homology"/>